<evidence type="ECO:0000256" key="3">
    <source>
        <dbReference type="RuleBase" id="RU363034"/>
    </source>
</evidence>
<keyword evidence="5" id="KW-0732">Signal</keyword>
<dbReference type="InterPro" id="IPR050430">
    <property type="entry name" value="Peptidase_S1"/>
</dbReference>
<name>A0A3E0UF02_9GAMM</name>
<keyword evidence="3" id="KW-0720">Serine protease</keyword>
<feature type="region of interest" description="Disordered" evidence="4">
    <location>
        <begin position="649"/>
        <end position="687"/>
    </location>
</feature>
<dbReference type="SMART" id="SM00020">
    <property type="entry name" value="Tryp_SPc"/>
    <property type="match status" value="1"/>
</dbReference>
<dbReference type="FunFam" id="2.40.10.10:FF:000068">
    <property type="entry name" value="transmembrane protease serine 2"/>
    <property type="match status" value="1"/>
</dbReference>
<dbReference type="Gene3D" id="2.40.10.10">
    <property type="entry name" value="Trypsin-like serine proteases"/>
    <property type="match status" value="1"/>
</dbReference>
<protein>
    <recommendedName>
        <fullName evidence="6">Peptidase S1 domain-containing protein</fullName>
    </recommendedName>
</protein>
<dbReference type="Gene3D" id="3.50.30.30">
    <property type="match status" value="1"/>
</dbReference>
<dbReference type="Pfam" id="PF02225">
    <property type="entry name" value="PA"/>
    <property type="match status" value="1"/>
</dbReference>
<feature type="signal peptide" evidence="5">
    <location>
        <begin position="1"/>
        <end position="21"/>
    </location>
</feature>
<dbReference type="EMBL" id="QUOV01000001">
    <property type="protein sequence ID" value="REL35440.1"/>
    <property type="molecule type" value="Genomic_DNA"/>
</dbReference>
<dbReference type="PROSITE" id="PS00134">
    <property type="entry name" value="TRYPSIN_HIS"/>
    <property type="match status" value="1"/>
</dbReference>
<gene>
    <name evidence="7" type="ORF">DXX92_08795</name>
</gene>
<dbReference type="InterPro" id="IPR046450">
    <property type="entry name" value="PA_dom_sf"/>
</dbReference>
<keyword evidence="3" id="KW-0645">Protease</keyword>
<dbReference type="InterPro" id="IPR003137">
    <property type="entry name" value="PA_domain"/>
</dbReference>
<evidence type="ECO:0000256" key="5">
    <source>
        <dbReference type="SAM" id="SignalP"/>
    </source>
</evidence>
<accession>A0A3E0UF02</accession>
<dbReference type="InterPro" id="IPR013783">
    <property type="entry name" value="Ig-like_fold"/>
</dbReference>
<dbReference type="SUPFAM" id="SSF52025">
    <property type="entry name" value="PA domain"/>
    <property type="match status" value="1"/>
</dbReference>
<feature type="chain" id="PRO_5017595455" description="Peptidase S1 domain-containing protein" evidence="5">
    <location>
        <begin position="22"/>
        <end position="707"/>
    </location>
</feature>
<dbReference type="InterPro" id="IPR043504">
    <property type="entry name" value="Peptidase_S1_PA_chymotrypsin"/>
</dbReference>
<dbReference type="GO" id="GO:0006508">
    <property type="term" value="P:proteolysis"/>
    <property type="evidence" value="ECO:0007669"/>
    <property type="project" value="UniProtKB-KW"/>
</dbReference>
<evidence type="ECO:0000259" key="6">
    <source>
        <dbReference type="PROSITE" id="PS50240"/>
    </source>
</evidence>
<dbReference type="PROSITE" id="PS50240">
    <property type="entry name" value="TRYPSIN_DOM"/>
    <property type="match status" value="1"/>
</dbReference>
<dbReference type="Pfam" id="PF00089">
    <property type="entry name" value="Trypsin"/>
    <property type="match status" value="1"/>
</dbReference>
<feature type="compositionally biased region" description="Pro residues" evidence="4">
    <location>
        <begin position="654"/>
        <end position="676"/>
    </location>
</feature>
<evidence type="ECO:0000313" key="8">
    <source>
        <dbReference type="Proteomes" id="UP000256999"/>
    </source>
</evidence>
<evidence type="ECO:0000313" key="7">
    <source>
        <dbReference type="EMBL" id="REL35440.1"/>
    </source>
</evidence>
<comment type="similarity">
    <text evidence="1">Belongs to the peptidase S1 family.</text>
</comment>
<dbReference type="InterPro" id="IPR001254">
    <property type="entry name" value="Trypsin_dom"/>
</dbReference>
<dbReference type="InterPro" id="IPR033116">
    <property type="entry name" value="TRYPSIN_SER"/>
</dbReference>
<dbReference type="OrthoDB" id="9813836at2"/>
<dbReference type="InterPro" id="IPR009003">
    <property type="entry name" value="Peptidase_S1_PA"/>
</dbReference>
<dbReference type="PANTHER" id="PTHR24276">
    <property type="entry name" value="POLYSERASE-RELATED"/>
    <property type="match status" value="1"/>
</dbReference>
<dbReference type="FunFam" id="2.40.10.10:FF:000002">
    <property type="entry name" value="Transmembrane protease serine"/>
    <property type="match status" value="1"/>
</dbReference>
<dbReference type="Proteomes" id="UP000256999">
    <property type="component" value="Unassembled WGS sequence"/>
</dbReference>
<dbReference type="InterPro" id="IPR018114">
    <property type="entry name" value="TRYPSIN_HIS"/>
</dbReference>
<feature type="domain" description="Peptidase S1" evidence="6">
    <location>
        <begin position="32"/>
        <end position="408"/>
    </location>
</feature>
<reference evidence="7 8" key="1">
    <citation type="submission" date="2018-08" db="EMBL/GenBank/DDBJ databases">
        <title>Thalassotalea euphylliae genome.</title>
        <authorList>
            <person name="Summers S."/>
            <person name="Rice S.A."/>
            <person name="Freckelton M.L."/>
            <person name="Nedved B.T."/>
            <person name="Hadfield M.G."/>
        </authorList>
    </citation>
    <scope>NUCLEOTIDE SEQUENCE [LARGE SCALE GENOMIC DNA]</scope>
    <source>
        <strain evidence="7 8">H2</strain>
    </source>
</reference>
<dbReference type="CDD" id="cd00190">
    <property type="entry name" value="Tryp_SPc"/>
    <property type="match status" value="1"/>
</dbReference>
<evidence type="ECO:0000256" key="4">
    <source>
        <dbReference type="SAM" id="MobiDB-lite"/>
    </source>
</evidence>
<dbReference type="Gene3D" id="2.60.40.10">
    <property type="entry name" value="Immunoglobulins"/>
    <property type="match status" value="1"/>
</dbReference>
<proteinExistence type="inferred from homology"/>
<evidence type="ECO:0000256" key="2">
    <source>
        <dbReference type="ARBA" id="ARBA00023157"/>
    </source>
</evidence>
<dbReference type="PANTHER" id="PTHR24276:SF98">
    <property type="entry name" value="FI18310P1-RELATED"/>
    <property type="match status" value="1"/>
</dbReference>
<evidence type="ECO:0000256" key="1">
    <source>
        <dbReference type="ARBA" id="ARBA00007664"/>
    </source>
</evidence>
<dbReference type="AlphaFoldDB" id="A0A3E0UF02"/>
<dbReference type="PROSITE" id="PS00135">
    <property type="entry name" value="TRYPSIN_SER"/>
    <property type="match status" value="1"/>
</dbReference>
<sequence length="707" mass="74988">MKIFSVIVASTAILMTSSTIAKNVNSLIKPRIVGGQVATQGDWPWMSALVITNEQPLSLLIAKDGEVATQPFMFSPQGEARGEIIDCGLGEKPCTNAQDKICFMERGEVPFATKVNHCETGGGIGAIIYNNAPGPILSGTLYPDFVGTIPVVAISQDDGQAFKDGLLGSQVEVSVTTIVDGAQTSFCGASFLGDKWLLTASHCVDGETTDSFKVNIGEYDLSDGAPNARSVARIYMHPEYDPIALNNDVALIELTEEANVTAVNLASKITTDNAALDHQTVTAMGWGDRTGYQPGEEHLADIPDVLHQVDLELLTNLECNTTLVNSLIGPDSDPNQGGVTDKMLCAAVAGGGKSSCQGDSGGPLVLNTNQGWQQVGIVSWGIGCAAEGYPGVYARVAEFNDWIDGIYQGVAIEQHADFHVVGVNRTETALVRVSNNSGQAVNLNYSIVGDSSFTITDGECSSLAIGASCDLTITYQPIEVDKHSARLTITTDDTGVKTSSAYLSGQAIAPMPSFDNSLASGNEVNWYTGGQQNWQQNTSKSSIESGAIEHNQSSILMAQIEGKGELSFEWAVSSEANTENSSDPYDALYLFINGIEYNLISGEQDFAALTYTLEGERNRVTWVYRKDQETSAGNDKAYLRNIVFTATEELGTAPVPPTPSTPSTPSTPPTPAPPTVPETESSTGSSGGGSIAWLLSLSVLLVFRRKG</sequence>
<dbReference type="SUPFAM" id="SSF50494">
    <property type="entry name" value="Trypsin-like serine proteases"/>
    <property type="match status" value="1"/>
</dbReference>
<dbReference type="RefSeq" id="WP_116000113.1">
    <property type="nucleotide sequence ID" value="NZ_QUOV01000001.1"/>
</dbReference>
<organism evidence="7 8">
    <name type="scientific">Thalassotalea euphylliae</name>
    <dbReference type="NCBI Taxonomy" id="1655234"/>
    <lineage>
        <taxon>Bacteria</taxon>
        <taxon>Pseudomonadati</taxon>
        <taxon>Pseudomonadota</taxon>
        <taxon>Gammaproteobacteria</taxon>
        <taxon>Alteromonadales</taxon>
        <taxon>Colwelliaceae</taxon>
        <taxon>Thalassotalea</taxon>
    </lineage>
</organism>
<dbReference type="GO" id="GO:0004252">
    <property type="term" value="F:serine-type endopeptidase activity"/>
    <property type="evidence" value="ECO:0007669"/>
    <property type="project" value="InterPro"/>
</dbReference>
<keyword evidence="2" id="KW-1015">Disulfide bond</keyword>
<comment type="caution">
    <text evidence="7">The sequence shown here is derived from an EMBL/GenBank/DDBJ whole genome shotgun (WGS) entry which is preliminary data.</text>
</comment>
<keyword evidence="3" id="KW-0378">Hydrolase</keyword>
<dbReference type="InterPro" id="IPR001314">
    <property type="entry name" value="Peptidase_S1A"/>
</dbReference>
<dbReference type="PRINTS" id="PR00722">
    <property type="entry name" value="CHYMOTRYPSIN"/>
</dbReference>